<dbReference type="InterPro" id="IPR010260">
    <property type="entry name" value="AlpA"/>
</dbReference>
<keyword evidence="3" id="KW-1185">Reference proteome</keyword>
<organism evidence="2 3">
    <name type="scientific">Acidovorax kalamii</name>
    <dbReference type="NCBI Taxonomy" id="2004485"/>
    <lineage>
        <taxon>Bacteria</taxon>
        <taxon>Pseudomonadati</taxon>
        <taxon>Pseudomonadota</taxon>
        <taxon>Betaproteobacteria</taxon>
        <taxon>Burkholderiales</taxon>
        <taxon>Comamonadaceae</taxon>
        <taxon>Acidovorax</taxon>
    </lineage>
</organism>
<feature type="region of interest" description="Disordered" evidence="1">
    <location>
        <begin position="1"/>
        <end position="21"/>
    </location>
</feature>
<sequence>MQRTATQTTPIQAGPGPSDVRPYRERLLRIDDVCFMTGLGRSTIYAKVKAGDFPSAVQLHGTSVAWRETQVDAWIAARPAVGATPDAQPAAKPAPIAASKPGRTARAHRPARGASVGVL</sequence>
<gene>
    <name evidence="2" type="ORF">CBY09_20410</name>
</gene>
<dbReference type="Gene3D" id="1.10.238.160">
    <property type="match status" value="1"/>
</dbReference>
<dbReference type="RefSeq" id="WP_094291395.1">
    <property type="nucleotide sequence ID" value="NZ_NOIG01000012.1"/>
</dbReference>
<evidence type="ECO:0008006" key="4">
    <source>
        <dbReference type="Google" id="ProtNLM"/>
    </source>
</evidence>
<dbReference type="InterPro" id="IPR052931">
    <property type="entry name" value="Prophage_regulatory_activator"/>
</dbReference>
<name>A0A235EH70_9BURK</name>
<feature type="region of interest" description="Disordered" evidence="1">
    <location>
        <begin position="83"/>
        <end position="119"/>
    </location>
</feature>
<dbReference type="AlphaFoldDB" id="A0A235EH70"/>
<proteinExistence type="predicted"/>
<reference evidence="2 3" key="1">
    <citation type="submission" date="2017-07" db="EMBL/GenBank/DDBJ databases">
        <title>Acidovorax KNDSW TSA 6 genome sequence and assembly.</title>
        <authorList>
            <person name="Mayilraj S."/>
        </authorList>
    </citation>
    <scope>NUCLEOTIDE SEQUENCE [LARGE SCALE GENOMIC DNA]</scope>
    <source>
        <strain evidence="2 3">KNDSW-TSA6</strain>
    </source>
</reference>
<dbReference type="OrthoDB" id="5398721at2"/>
<dbReference type="PANTHER" id="PTHR36154:SF1">
    <property type="entry name" value="DNA-BINDING TRANSCRIPTIONAL ACTIVATOR ALPA"/>
    <property type="match status" value="1"/>
</dbReference>
<comment type="caution">
    <text evidence="2">The sequence shown here is derived from an EMBL/GenBank/DDBJ whole genome shotgun (WGS) entry which is preliminary data.</text>
</comment>
<dbReference type="PANTHER" id="PTHR36154">
    <property type="entry name" value="DNA-BINDING TRANSCRIPTIONAL ACTIVATOR ALPA"/>
    <property type="match status" value="1"/>
</dbReference>
<feature type="compositionally biased region" description="Low complexity" evidence="1">
    <location>
        <begin position="83"/>
        <end position="101"/>
    </location>
</feature>
<feature type="compositionally biased region" description="Polar residues" evidence="1">
    <location>
        <begin position="1"/>
        <end position="11"/>
    </location>
</feature>
<dbReference type="EMBL" id="NOIG01000012">
    <property type="protein sequence ID" value="OYD48392.1"/>
    <property type="molecule type" value="Genomic_DNA"/>
</dbReference>
<protein>
    <recommendedName>
        <fullName evidence="4">AlpA family transcriptional regulator</fullName>
    </recommendedName>
</protein>
<evidence type="ECO:0000313" key="2">
    <source>
        <dbReference type="EMBL" id="OYD48392.1"/>
    </source>
</evidence>
<evidence type="ECO:0000313" key="3">
    <source>
        <dbReference type="Proteomes" id="UP000215441"/>
    </source>
</evidence>
<evidence type="ECO:0000256" key="1">
    <source>
        <dbReference type="SAM" id="MobiDB-lite"/>
    </source>
</evidence>
<dbReference type="Pfam" id="PF05930">
    <property type="entry name" value="Phage_AlpA"/>
    <property type="match status" value="1"/>
</dbReference>
<accession>A0A235EH70</accession>
<dbReference type="Proteomes" id="UP000215441">
    <property type="component" value="Unassembled WGS sequence"/>
</dbReference>